<evidence type="ECO:0000256" key="2">
    <source>
        <dbReference type="SAM" id="MobiDB-lite"/>
    </source>
</evidence>
<dbReference type="OrthoDB" id="5571888at2759"/>
<dbReference type="InterPro" id="IPR004827">
    <property type="entry name" value="bZIP"/>
</dbReference>
<dbReference type="Gene3D" id="2.120.10.30">
    <property type="entry name" value="TolB, C-terminal domain"/>
    <property type="match status" value="1"/>
</dbReference>
<dbReference type="PROSITE" id="PS50217">
    <property type="entry name" value="BZIP"/>
    <property type="match status" value="1"/>
</dbReference>
<feature type="region of interest" description="Disordered" evidence="2">
    <location>
        <begin position="341"/>
        <end position="383"/>
    </location>
</feature>
<dbReference type="PANTHER" id="PTHR37616:SF2">
    <property type="entry name" value="BZIP DOMAIN-CONTAINING PROTEIN"/>
    <property type="match status" value="1"/>
</dbReference>
<proteinExistence type="predicted"/>
<feature type="compositionally biased region" description="Basic and acidic residues" evidence="2">
    <location>
        <begin position="89"/>
        <end position="99"/>
    </location>
</feature>
<feature type="compositionally biased region" description="Low complexity" evidence="2">
    <location>
        <begin position="341"/>
        <end position="370"/>
    </location>
</feature>
<evidence type="ECO:0000256" key="1">
    <source>
        <dbReference type="SAM" id="Coils"/>
    </source>
</evidence>
<feature type="domain" description="BZIP" evidence="3">
    <location>
        <begin position="438"/>
        <end position="501"/>
    </location>
</feature>
<dbReference type="SUPFAM" id="SSF57959">
    <property type="entry name" value="Leucine zipper domain"/>
    <property type="match status" value="1"/>
</dbReference>
<dbReference type="AlphaFoldDB" id="A0A7C8IUL5"/>
<reference evidence="4 5" key="1">
    <citation type="submission" date="2019-12" db="EMBL/GenBank/DDBJ databases">
        <title>Draft genome sequence of the ascomycete Xylaria multiplex DSM 110363.</title>
        <authorList>
            <person name="Buettner E."/>
            <person name="Kellner H."/>
        </authorList>
    </citation>
    <scope>NUCLEOTIDE SEQUENCE [LARGE SCALE GENOMIC DNA]</scope>
    <source>
        <strain evidence="4 5">DSM 110363</strain>
    </source>
</reference>
<feature type="region of interest" description="Disordered" evidence="2">
    <location>
        <begin position="397"/>
        <end position="447"/>
    </location>
</feature>
<keyword evidence="5" id="KW-1185">Reference proteome</keyword>
<evidence type="ECO:0000313" key="5">
    <source>
        <dbReference type="Proteomes" id="UP000481858"/>
    </source>
</evidence>
<feature type="compositionally biased region" description="Basic and acidic residues" evidence="2">
    <location>
        <begin position="428"/>
        <end position="445"/>
    </location>
</feature>
<dbReference type="SMART" id="SM00338">
    <property type="entry name" value="BRLZ"/>
    <property type="match status" value="1"/>
</dbReference>
<dbReference type="InterPro" id="IPR011042">
    <property type="entry name" value="6-blade_b-propeller_TolB-like"/>
</dbReference>
<comment type="caution">
    <text evidence="4">The sequence shown here is derived from an EMBL/GenBank/DDBJ whole genome shotgun (WGS) entry which is preliminary data.</text>
</comment>
<feature type="region of interest" description="Disordered" evidence="2">
    <location>
        <begin position="78"/>
        <end position="99"/>
    </location>
</feature>
<feature type="coiled-coil region" evidence="1">
    <location>
        <begin position="463"/>
        <end position="500"/>
    </location>
</feature>
<dbReference type="EMBL" id="WUBL01000013">
    <property type="protein sequence ID" value="KAF2971400.1"/>
    <property type="molecule type" value="Genomic_DNA"/>
</dbReference>
<evidence type="ECO:0000313" key="4">
    <source>
        <dbReference type="EMBL" id="KAF2971400.1"/>
    </source>
</evidence>
<sequence>MLRRNWLLKLDADFIDGFILNKDGKFWVTTNSGNTVVVAGTGSNSVVIAGAPRELIVAGDTALTLGRGPNIDKNIAYGNDSSGANSFRPADDGQKEDPRRAVPVLKLEKDSDRDLIDPIIGMIIPIATVNISISPTCDNAFGPSLEAHQHRRITIIAMDGTSQSTASMRSSPATDPLELLDLSDYDAMSYQSPALSPSAANKMHFARPTPTIVTTPATMPTNQILSGPSHQYDQYKQQTPFVPGALANTLAINESNAHINGYNLDYINPGEELFDFNATPHNMTTPDMDLDFESPAESAFYFPQGSNLNLPTGNPTSPAVPTQASTVGRMYPGMHQRAALAKAQAQQMQQQQEMIQRQQNQQRRQQQQNRPPRPKVAEPSDPIVEQKITQLLNSMRSKVNTTEPEDNTPLLQVTRAKKEEDEMDEDERLLASEAGKKLSSKERRQLRNKVSARAFRSRRKEYIGQLEQEIAAKVTENNDLRAENRALSDENKRLNELTRMLLASPQFSSFLDRLSSDPGALQAQPQMEQRQPQPAQVPKDTNPYNMMNMGQQQQIGMVMIPEQSMDFSMLNLNTDSFSYQPQVFTVLETPELPEINTDALAGKTSNFVGESVSDGDKTDAPLLEAPVPSMIEKSQVEVNAELAPTETEKIASNLDGDIFDDGYSLPSQLPLELDTDGFSPVDIFGGIDPEKAFARYELVDSSEEEKIASMAARRVERLAANLAATISRLELLDL</sequence>
<keyword evidence="1" id="KW-0175">Coiled coil</keyword>
<dbReference type="Proteomes" id="UP000481858">
    <property type="component" value="Unassembled WGS sequence"/>
</dbReference>
<feature type="region of interest" description="Disordered" evidence="2">
    <location>
        <begin position="514"/>
        <end position="542"/>
    </location>
</feature>
<organism evidence="4 5">
    <name type="scientific">Xylaria multiplex</name>
    <dbReference type="NCBI Taxonomy" id="323545"/>
    <lineage>
        <taxon>Eukaryota</taxon>
        <taxon>Fungi</taxon>
        <taxon>Dikarya</taxon>
        <taxon>Ascomycota</taxon>
        <taxon>Pezizomycotina</taxon>
        <taxon>Sordariomycetes</taxon>
        <taxon>Xylariomycetidae</taxon>
        <taxon>Xylariales</taxon>
        <taxon>Xylariaceae</taxon>
        <taxon>Xylaria</taxon>
    </lineage>
</organism>
<dbReference type="FunFam" id="1.20.5.170:FF:000031">
    <property type="entry name" value="BZIP transcription factor (MeaB)"/>
    <property type="match status" value="1"/>
</dbReference>
<dbReference type="InterPro" id="IPR046347">
    <property type="entry name" value="bZIP_sf"/>
</dbReference>
<accession>A0A7C8IUL5</accession>
<feature type="compositionally biased region" description="Low complexity" evidence="2">
    <location>
        <begin position="520"/>
        <end position="536"/>
    </location>
</feature>
<dbReference type="Pfam" id="PF00170">
    <property type="entry name" value="bZIP_1"/>
    <property type="match status" value="1"/>
</dbReference>
<dbReference type="InParanoid" id="A0A7C8IUL5"/>
<gene>
    <name evidence="4" type="ORF">GQX73_g2130</name>
</gene>
<name>A0A7C8IUL5_9PEZI</name>
<evidence type="ECO:0000259" key="3">
    <source>
        <dbReference type="PROSITE" id="PS50217"/>
    </source>
</evidence>
<protein>
    <recommendedName>
        <fullName evidence="3">BZIP domain-containing protein</fullName>
    </recommendedName>
</protein>
<dbReference type="PANTHER" id="PTHR37616">
    <property type="entry name" value="BZIP TRANSCRIPTION FACTOR 60-LIKE"/>
    <property type="match status" value="1"/>
</dbReference>
<dbReference type="Gene3D" id="1.20.5.170">
    <property type="match status" value="1"/>
</dbReference>
<dbReference type="GO" id="GO:0003700">
    <property type="term" value="F:DNA-binding transcription factor activity"/>
    <property type="evidence" value="ECO:0007669"/>
    <property type="project" value="InterPro"/>
</dbReference>
<dbReference type="CDD" id="cd14810">
    <property type="entry name" value="bZIP_u1"/>
    <property type="match status" value="1"/>
</dbReference>